<keyword evidence="7" id="KW-0808">Transferase</keyword>
<dbReference type="SUPFAM" id="SSF53383">
    <property type="entry name" value="PLP-dependent transferases"/>
    <property type="match status" value="1"/>
</dbReference>
<evidence type="ECO:0000313" key="7">
    <source>
        <dbReference type="EMBL" id="MBI3126123.1"/>
    </source>
</evidence>
<sequence length="345" mass="36800">MPRRFIDLRSDTVTRPTPPMREAMMRAEVGDDLFGEDPTVNSLQERAAGIFGKEAALFVPSGTQANQIAIKAYSQPGDEIVADAKCHPFRSEAGAPSLISGIQFAFVPADRGVYARRDAEAVLRPEMGLGPHTALIWIENTHNAGGGQVFPLERMKELRALSLGRGVPLHMDGARIFNAVAASGIPPLEWGGQCDSLSFCLSKGLGCPVGSVLIGGRAFIQKARRIRKILGGGWRQAGILAAAGLYALDHHAGRLSEDHANAQRFAELTAGIPGVRHAFPTTPTNIVFLDVSESGRTADEVNARLMERGAALSTFGPAHMRAVTHLDVSRKDVEDAAKALAEAVA</sequence>
<dbReference type="InterPro" id="IPR001597">
    <property type="entry name" value="ArAA_b-elim_lyase/Thr_aldolase"/>
</dbReference>
<comment type="similarity">
    <text evidence="2">Belongs to the threonine aldolase family.</text>
</comment>
<name>A0A932HXA8_UNCTE</name>
<protein>
    <submittedName>
        <fullName evidence="7">Aminotransferase class I/II-fold pyridoxal phosphate-dependent enzyme</fullName>
    </submittedName>
</protein>
<dbReference type="EMBL" id="JACPUR010000001">
    <property type="protein sequence ID" value="MBI3126123.1"/>
    <property type="molecule type" value="Genomic_DNA"/>
</dbReference>
<reference evidence="7" key="1">
    <citation type="submission" date="2020-07" db="EMBL/GenBank/DDBJ databases">
        <title>Huge and variable diversity of episymbiotic CPR bacteria and DPANN archaea in groundwater ecosystems.</title>
        <authorList>
            <person name="He C.Y."/>
            <person name="Keren R."/>
            <person name="Whittaker M."/>
            <person name="Farag I.F."/>
            <person name="Doudna J."/>
            <person name="Cate J.H.D."/>
            <person name="Banfield J.F."/>
        </authorList>
    </citation>
    <scope>NUCLEOTIDE SEQUENCE</scope>
    <source>
        <strain evidence="7">NC_groundwater_763_Ag_S-0.2um_68_21</strain>
    </source>
</reference>
<dbReference type="AlphaFoldDB" id="A0A932HXA8"/>
<evidence type="ECO:0000256" key="3">
    <source>
        <dbReference type="ARBA" id="ARBA00022898"/>
    </source>
</evidence>
<dbReference type="GO" id="GO:0005829">
    <property type="term" value="C:cytosol"/>
    <property type="evidence" value="ECO:0007669"/>
    <property type="project" value="TreeGrafter"/>
</dbReference>
<comment type="cofactor">
    <cofactor evidence="1">
        <name>pyridoxal 5'-phosphate</name>
        <dbReference type="ChEBI" id="CHEBI:597326"/>
    </cofactor>
</comment>
<dbReference type="InterPro" id="IPR015422">
    <property type="entry name" value="PyrdxlP-dep_Trfase_small"/>
</dbReference>
<dbReference type="PIRSF" id="PIRSF017617">
    <property type="entry name" value="Thr_aldolase"/>
    <property type="match status" value="1"/>
</dbReference>
<organism evidence="7 8">
    <name type="scientific">Tectimicrobiota bacterium</name>
    <dbReference type="NCBI Taxonomy" id="2528274"/>
    <lineage>
        <taxon>Bacteria</taxon>
        <taxon>Pseudomonadati</taxon>
        <taxon>Nitrospinota/Tectimicrobiota group</taxon>
        <taxon>Candidatus Tectimicrobiota</taxon>
    </lineage>
</organism>
<feature type="domain" description="Aromatic amino acid beta-eliminating lyase/threonine aldolase" evidence="6">
    <location>
        <begin position="7"/>
        <end position="290"/>
    </location>
</feature>
<keyword evidence="4" id="KW-0456">Lyase</keyword>
<evidence type="ECO:0000256" key="2">
    <source>
        <dbReference type="ARBA" id="ARBA00006966"/>
    </source>
</evidence>
<dbReference type="FunFam" id="3.40.640.10:FF:000030">
    <property type="entry name" value="Low-specificity L-threonine aldolase"/>
    <property type="match status" value="1"/>
</dbReference>
<accession>A0A932HXA8</accession>
<gene>
    <name evidence="7" type="ORF">HYZ11_00790</name>
</gene>
<evidence type="ECO:0000313" key="8">
    <source>
        <dbReference type="Proteomes" id="UP000782312"/>
    </source>
</evidence>
<dbReference type="InterPro" id="IPR015424">
    <property type="entry name" value="PyrdxlP-dep_Trfase"/>
</dbReference>
<dbReference type="PANTHER" id="PTHR48097:SF9">
    <property type="entry name" value="L-THREONINE ALDOLASE"/>
    <property type="match status" value="1"/>
</dbReference>
<feature type="modified residue" description="N6-(pyridoxal phosphate)lysine" evidence="5">
    <location>
        <position position="203"/>
    </location>
</feature>
<evidence type="ECO:0000256" key="4">
    <source>
        <dbReference type="ARBA" id="ARBA00023239"/>
    </source>
</evidence>
<dbReference type="GO" id="GO:0006545">
    <property type="term" value="P:glycine biosynthetic process"/>
    <property type="evidence" value="ECO:0007669"/>
    <property type="project" value="TreeGrafter"/>
</dbReference>
<dbReference type="Pfam" id="PF01212">
    <property type="entry name" value="Beta_elim_lyase"/>
    <property type="match status" value="1"/>
</dbReference>
<dbReference type="Proteomes" id="UP000782312">
    <property type="component" value="Unassembled WGS sequence"/>
</dbReference>
<dbReference type="PANTHER" id="PTHR48097">
    <property type="entry name" value="L-THREONINE ALDOLASE-RELATED"/>
    <property type="match status" value="1"/>
</dbReference>
<dbReference type="GO" id="GO:0006567">
    <property type="term" value="P:L-threonine catabolic process"/>
    <property type="evidence" value="ECO:0007669"/>
    <property type="project" value="TreeGrafter"/>
</dbReference>
<evidence type="ECO:0000256" key="1">
    <source>
        <dbReference type="ARBA" id="ARBA00001933"/>
    </source>
</evidence>
<dbReference type="Gene3D" id="3.90.1150.10">
    <property type="entry name" value="Aspartate Aminotransferase, domain 1"/>
    <property type="match status" value="1"/>
</dbReference>
<evidence type="ECO:0000256" key="5">
    <source>
        <dbReference type="PIRSR" id="PIRSR017617-1"/>
    </source>
</evidence>
<evidence type="ECO:0000259" key="6">
    <source>
        <dbReference type="Pfam" id="PF01212"/>
    </source>
</evidence>
<keyword evidence="3" id="KW-0663">Pyridoxal phosphate</keyword>
<dbReference type="InterPro" id="IPR015421">
    <property type="entry name" value="PyrdxlP-dep_Trfase_major"/>
</dbReference>
<dbReference type="NCBIfam" id="NF041359">
    <property type="entry name" value="GntG_guanitoxin"/>
    <property type="match status" value="1"/>
</dbReference>
<comment type="caution">
    <text evidence="7">The sequence shown here is derived from an EMBL/GenBank/DDBJ whole genome shotgun (WGS) entry which is preliminary data.</text>
</comment>
<proteinExistence type="inferred from homology"/>
<dbReference type="GO" id="GO:0008483">
    <property type="term" value="F:transaminase activity"/>
    <property type="evidence" value="ECO:0007669"/>
    <property type="project" value="UniProtKB-KW"/>
</dbReference>
<keyword evidence="7" id="KW-0032">Aminotransferase</keyword>
<dbReference type="InterPro" id="IPR023603">
    <property type="entry name" value="Low_specificity_L-TA-like"/>
</dbReference>
<dbReference type="GO" id="GO:0008732">
    <property type="term" value="F:L-allo-threonine aldolase activity"/>
    <property type="evidence" value="ECO:0007669"/>
    <property type="project" value="TreeGrafter"/>
</dbReference>
<dbReference type="Gene3D" id="3.40.640.10">
    <property type="entry name" value="Type I PLP-dependent aspartate aminotransferase-like (Major domain)"/>
    <property type="match status" value="1"/>
</dbReference>